<evidence type="ECO:0000256" key="4">
    <source>
        <dbReference type="RuleBase" id="RU000481"/>
    </source>
</evidence>
<dbReference type="SUPFAM" id="SSF53383">
    <property type="entry name" value="PLP-dependent transferases"/>
    <property type="match status" value="1"/>
</dbReference>
<proteinExistence type="inferred from homology"/>
<evidence type="ECO:0000256" key="3">
    <source>
        <dbReference type="ARBA" id="ARBA00022679"/>
    </source>
</evidence>
<comment type="similarity">
    <text evidence="4">Belongs to the class-I pyridoxal-phosphate-dependent aminotransferase family.</text>
</comment>
<evidence type="ECO:0000256" key="2">
    <source>
        <dbReference type="ARBA" id="ARBA00022576"/>
    </source>
</evidence>
<organism evidence="6">
    <name type="scientific">Paraconexibacter sp. AEG42_29</name>
    <dbReference type="NCBI Taxonomy" id="2997339"/>
    <lineage>
        <taxon>Bacteria</taxon>
        <taxon>Bacillati</taxon>
        <taxon>Actinomycetota</taxon>
        <taxon>Thermoleophilia</taxon>
        <taxon>Solirubrobacterales</taxon>
        <taxon>Paraconexibacteraceae</taxon>
        <taxon>Paraconexibacter</taxon>
    </lineage>
</organism>
<evidence type="ECO:0000256" key="1">
    <source>
        <dbReference type="ARBA" id="ARBA00001933"/>
    </source>
</evidence>
<dbReference type="InterPro" id="IPR015424">
    <property type="entry name" value="PyrdxlP-dep_Trfase"/>
</dbReference>
<reference evidence="6" key="1">
    <citation type="submission" date="2022-12" db="EMBL/GenBank/DDBJ databases">
        <title>Paraconexibacter alkalitolerans sp. nov. and Baekduia alba sp. nov., isolated from soil and emended description of the genera Paraconexibacter (Chun et al., 2020) and Baekduia (An et al., 2020).</title>
        <authorList>
            <person name="Vieira S."/>
            <person name="Huber K.J."/>
            <person name="Geppert A."/>
            <person name="Wolf J."/>
            <person name="Neumann-Schaal M."/>
            <person name="Muesken M."/>
            <person name="Overmann J."/>
        </authorList>
    </citation>
    <scope>NUCLEOTIDE SEQUENCE</scope>
    <source>
        <strain evidence="6">AEG42_29</strain>
    </source>
</reference>
<feature type="domain" description="Aminotransferase class I/classII large" evidence="5">
    <location>
        <begin position="30"/>
        <end position="378"/>
    </location>
</feature>
<dbReference type="InterPro" id="IPR015422">
    <property type="entry name" value="PyrdxlP-dep_Trfase_small"/>
</dbReference>
<dbReference type="AlphaFoldDB" id="A0AAU7B385"/>
<dbReference type="RefSeq" id="WP_354699514.1">
    <property type="nucleotide sequence ID" value="NZ_CP114014.1"/>
</dbReference>
<dbReference type="Gene3D" id="3.90.1150.10">
    <property type="entry name" value="Aspartate Aminotransferase, domain 1"/>
    <property type="match status" value="1"/>
</dbReference>
<dbReference type="GO" id="GO:0030170">
    <property type="term" value="F:pyridoxal phosphate binding"/>
    <property type="evidence" value="ECO:0007669"/>
    <property type="project" value="InterPro"/>
</dbReference>
<dbReference type="EMBL" id="CP114014">
    <property type="protein sequence ID" value="XAY08331.1"/>
    <property type="molecule type" value="Genomic_DNA"/>
</dbReference>
<comment type="cofactor">
    <cofactor evidence="1 4">
        <name>pyridoxal 5'-phosphate</name>
        <dbReference type="ChEBI" id="CHEBI:597326"/>
    </cofactor>
</comment>
<dbReference type="EC" id="2.6.1.-" evidence="4"/>
<sequence>MSRAVDRLPAQFFTGILAEVAAARATPGAPIIDLGRGNPDQPPPDHAVAALQAAAGDPVAAVHGYPPFAGLPALREAIAARYRADHGVVLDPEREIAVVPGTKTGIMLATLACAAAGDAVLLPDPGYPDYLSAIALAGARRVPLLLRAAGGFQPDFVGDHAVAAERPALVVLNYPSNPCAVVERPGTFEAAVAYAAERDAVLLNDFAYGALGLGTSPPRSVLAVPGAREVAVELWSASKIYGMAGWRVGFLVGRADVVARVQTLIDHTTAGVFAAVQRGLHAALTGPQDGVAELRALYRARADRLVGTLRAAGAEIDAPAGTFFAWWRPPAGLDAATLLREDRVGVAPGVGFGAEGEGWVRLSLATADTDLDEGARRLAAAVTRTLP</sequence>
<keyword evidence="2 4" id="KW-0032">Aminotransferase</keyword>
<dbReference type="Gene3D" id="3.40.640.10">
    <property type="entry name" value="Type I PLP-dependent aspartate aminotransferase-like (Major domain)"/>
    <property type="match status" value="1"/>
</dbReference>
<dbReference type="PROSITE" id="PS00105">
    <property type="entry name" value="AA_TRANSFER_CLASS_1"/>
    <property type="match status" value="1"/>
</dbReference>
<gene>
    <name evidence="6" type="primary">bacF</name>
    <name evidence="6" type="ORF">DSM112329_05231</name>
</gene>
<dbReference type="GO" id="GO:0008483">
    <property type="term" value="F:transaminase activity"/>
    <property type="evidence" value="ECO:0007669"/>
    <property type="project" value="UniProtKB-KW"/>
</dbReference>
<dbReference type="KEGG" id="parq:DSM112329_05231"/>
<dbReference type="InterPro" id="IPR004839">
    <property type="entry name" value="Aminotransferase_I/II_large"/>
</dbReference>
<dbReference type="InterPro" id="IPR015421">
    <property type="entry name" value="PyrdxlP-dep_Trfase_major"/>
</dbReference>
<evidence type="ECO:0000259" key="5">
    <source>
        <dbReference type="Pfam" id="PF00155"/>
    </source>
</evidence>
<keyword evidence="3 4" id="KW-0808">Transferase</keyword>
<dbReference type="CDD" id="cd00609">
    <property type="entry name" value="AAT_like"/>
    <property type="match status" value="1"/>
</dbReference>
<name>A0AAU7B385_9ACTN</name>
<evidence type="ECO:0000313" key="6">
    <source>
        <dbReference type="EMBL" id="XAY08331.1"/>
    </source>
</evidence>
<protein>
    <recommendedName>
        <fullName evidence="4">Aminotransferase</fullName>
        <ecNumber evidence="4">2.6.1.-</ecNumber>
    </recommendedName>
</protein>
<dbReference type="Pfam" id="PF00155">
    <property type="entry name" value="Aminotran_1_2"/>
    <property type="match status" value="1"/>
</dbReference>
<dbReference type="PANTHER" id="PTHR42832:SF3">
    <property type="entry name" value="L-GLUTAMINE--4-(METHYLSULFANYL)-2-OXOBUTANOATE AMINOTRANSFERASE"/>
    <property type="match status" value="1"/>
</dbReference>
<accession>A0AAU7B385</accession>
<dbReference type="PANTHER" id="PTHR42832">
    <property type="entry name" value="AMINO ACID AMINOTRANSFERASE"/>
    <property type="match status" value="1"/>
</dbReference>
<dbReference type="InterPro" id="IPR004838">
    <property type="entry name" value="NHTrfase_class1_PyrdxlP-BS"/>
</dbReference>
<dbReference type="InterPro" id="IPR050881">
    <property type="entry name" value="LL-DAP_aminotransferase"/>
</dbReference>